<dbReference type="Pfam" id="PF00400">
    <property type="entry name" value="WD40"/>
    <property type="match status" value="1"/>
</dbReference>
<evidence type="ECO:0000313" key="4">
    <source>
        <dbReference type="EMBL" id="KAJ7001544.1"/>
    </source>
</evidence>
<protein>
    <submittedName>
        <fullName evidence="4">Uncharacterized protein</fullName>
    </submittedName>
</protein>
<dbReference type="SUPFAM" id="SSF50978">
    <property type="entry name" value="WD40 repeat-like"/>
    <property type="match status" value="1"/>
</dbReference>
<evidence type="ECO:0000256" key="2">
    <source>
        <dbReference type="ARBA" id="ARBA00022737"/>
    </source>
</evidence>
<dbReference type="InterPro" id="IPR015943">
    <property type="entry name" value="WD40/YVTN_repeat-like_dom_sf"/>
</dbReference>
<sequence length="118" mass="13261">MKKRSSADIDQAVVNVWKRELGQLSTRNFARRFAASELEKHDGCVNTLSFNAGGDILVSVSDDLRVILWDWETGRDKLSFRSGHANNVFQANFMPFSDDRTIITCAADGEGIVSYVRF</sequence>
<dbReference type="InterPro" id="IPR045151">
    <property type="entry name" value="DCAF8"/>
</dbReference>
<dbReference type="PANTHER" id="PTHR15574:SF21">
    <property type="entry name" value="DDB1- AND CUL4-ASSOCIATED FACTOR 8"/>
    <property type="match status" value="1"/>
</dbReference>
<proteinExistence type="predicted"/>
<gene>
    <name evidence="4" type="ORF">NC653_011834</name>
</gene>
<reference evidence="4 5" key="1">
    <citation type="journal article" date="2023" name="Mol. Ecol. Resour.">
        <title>Chromosome-level genome assembly of a triploid poplar Populus alba 'Berolinensis'.</title>
        <authorList>
            <person name="Chen S."/>
            <person name="Yu Y."/>
            <person name="Wang X."/>
            <person name="Wang S."/>
            <person name="Zhang T."/>
            <person name="Zhou Y."/>
            <person name="He R."/>
            <person name="Meng N."/>
            <person name="Wang Y."/>
            <person name="Liu W."/>
            <person name="Liu Z."/>
            <person name="Liu J."/>
            <person name="Guo Q."/>
            <person name="Huang H."/>
            <person name="Sederoff R.R."/>
            <person name="Wang G."/>
            <person name="Qu G."/>
            <person name="Chen S."/>
        </authorList>
    </citation>
    <scope>NUCLEOTIDE SEQUENCE [LARGE SCALE GENOMIC DNA]</scope>
    <source>
        <strain evidence="4">SC-2020</strain>
    </source>
</reference>
<keyword evidence="2" id="KW-0677">Repeat</keyword>
<dbReference type="EMBL" id="JAQIZT010000004">
    <property type="protein sequence ID" value="KAJ7001544.1"/>
    <property type="molecule type" value="Genomic_DNA"/>
</dbReference>
<feature type="repeat" description="WD" evidence="3">
    <location>
        <begin position="38"/>
        <end position="79"/>
    </location>
</feature>
<dbReference type="AlphaFoldDB" id="A0AAD6R3E0"/>
<organism evidence="4 5">
    <name type="scientific">Populus alba x Populus x berolinensis</name>
    <dbReference type="NCBI Taxonomy" id="444605"/>
    <lineage>
        <taxon>Eukaryota</taxon>
        <taxon>Viridiplantae</taxon>
        <taxon>Streptophyta</taxon>
        <taxon>Embryophyta</taxon>
        <taxon>Tracheophyta</taxon>
        <taxon>Spermatophyta</taxon>
        <taxon>Magnoliopsida</taxon>
        <taxon>eudicotyledons</taxon>
        <taxon>Gunneridae</taxon>
        <taxon>Pentapetalae</taxon>
        <taxon>rosids</taxon>
        <taxon>fabids</taxon>
        <taxon>Malpighiales</taxon>
        <taxon>Salicaceae</taxon>
        <taxon>Saliceae</taxon>
        <taxon>Populus</taxon>
    </lineage>
</organism>
<keyword evidence="1 3" id="KW-0853">WD repeat</keyword>
<dbReference type="InterPro" id="IPR001680">
    <property type="entry name" value="WD40_rpt"/>
</dbReference>
<dbReference type="Proteomes" id="UP001164929">
    <property type="component" value="Chromosome 4"/>
</dbReference>
<dbReference type="Gene3D" id="2.130.10.10">
    <property type="entry name" value="YVTN repeat-like/Quinoprotein amine dehydrogenase"/>
    <property type="match status" value="1"/>
</dbReference>
<dbReference type="GO" id="GO:0005737">
    <property type="term" value="C:cytoplasm"/>
    <property type="evidence" value="ECO:0007669"/>
    <property type="project" value="TreeGrafter"/>
</dbReference>
<evidence type="ECO:0000256" key="1">
    <source>
        <dbReference type="ARBA" id="ARBA00022574"/>
    </source>
</evidence>
<dbReference type="PROSITE" id="PS50294">
    <property type="entry name" value="WD_REPEATS_REGION"/>
    <property type="match status" value="1"/>
</dbReference>
<comment type="caution">
    <text evidence="4">The sequence shown here is derived from an EMBL/GenBank/DDBJ whole genome shotgun (WGS) entry which is preliminary data.</text>
</comment>
<dbReference type="PANTHER" id="PTHR15574">
    <property type="entry name" value="WD REPEAT DOMAIN-CONTAINING FAMILY"/>
    <property type="match status" value="1"/>
</dbReference>
<evidence type="ECO:0000256" key="3">
    <source>
        <dbReference type="PROSITE-ProRule" id="PRU00221"/>
    </source>
</evidence>
<evidence type="ECO:0000313" key="5">
    <source>
        <dbReference type="Proteomes" id="UP001164929"/>
    </source>
</evidence>
<accession>A0AAD6R3E0</accession>
<dbReference type="SMART" id="SM00320">
    <property type="entry name" value="WD40"/>
    <property type="match status" value="2"/>
</dbReference>
<dbReference type="GO" id="GO:0080008">
    <property type="term" value="C:Cul4-RING E3 ubiquitin ligase complex"/>
    <property type="evidence" value="ECO:0007669"/>
    <property type="project" value="TreeGrafter"/>
</dbReference>
<dbReference type="InterPro" id="IPR036322">
    <property type="entry name" value="WD40_repeat_dom_sf"/>
</dbReference>
<dbReference type="PROSITE" id="PS50082">
    <property type="entry name" value="WD_REPEATS_2"/>
    <property type="match status" value="1"/>
</dbReference>
<keyword evidence="5" id="KW-1185">Reference proteome</keyword>
<name>A0AAD6R3E0_9ROSI</name>